<dbReference type="Pfam" id="PF00628">
    <property type="entry name" value="PHD"/>
    <property type="match status" value="1"/>
</dbReference>
<keyword evidence="11" id="KW-1185">Reference proteome</keyword>
<dbReference type="InterPro" id="IPR016181">
    <property type="entry name" value="Acyl_CoA_acyltransferase"/>
</dbReference>
<feature type="compositionally biased region" description="Polar residues" evidence="7">
    <location>
        <begin position="37"/>
        <end position="50"/>
    </location>
</feature>
<dbReference type="GO" id="GO:0000977">
    <property type="term" value="F:RNA polymerase II transcription regulatory region sequence-specific DNA binding"/>
    <property type="evidence" value="ECO:0007669"/>
    <property type="project" value="TreeGrafter"/>
</dbReference>
<gene>
    <name evidence="10" type="ORF">OLEA9_A070260</name>
</gene>
<dbReference type="InterPro" id="IPR013083">
    <property type="entry name" value="Znf_RING/FYVE/PHD"/>
</dbReference>
<dbReference type="InterPro" id="IPR056511">
    <property type="entry name" value="IDM1_C"/>
</dbReference>
<dbReference type="SUPFAM" id="SSF57903">
    <property type="entry name" value="FYVE/PHD zinc finger"/>
    <property type="match status" value="2"/>
</dbReference>
<organism evidence="10 11">
    <name type="scientific">Olea europaea subsp. europaea</name>
    <dbReference type="NCBI Taxonomy" id="158383"/>
    <lineage>
        <taxon>Eukaryota</taxon>
        <taxon>Viridiplantae</taxon>
        <taxon>Streptophyta</taxon>
        <taxon>Embryophyta</taxon>
        <taxon>Tracheophyta</taxon>
        <taxon>Spermatophyta</taxon>
        <taxon>Magnoliopsida</taxon>
        <taxon>eudicotyledons</taxon>
        <taxon>Gunneridae</taxon>
        <taxon>Pentapetalae</taxon>
        <taxon>asterids</taxon>
        <taxon>lamiids</taxon>
        <taxon>Lamiales</taxon>
        <taxon>Oleaceae</taxon>
        <taxon>Oleeae</taxon>
        <taxon>Olea</taxon>
    </lineage>
</organism>
<sequence>MAKDMDSDEIVVSSIRAGMKREFVMMMKAQSEIGMVSSGQRRVTRSQISGGCSKDAVESGDKSGKEGRGSSAKRRKKDTEENLGGNEARKIEYIDVLDNKVAENNDMVDAVVVEEEKMKVLDNEEWPNSNLVEVVVNDEEESRILENVSTIEERKSEVEITVAELNGMVEPMCIESLPRVGSNEIKLGCEEDKTFGETSEIGIERRLCGLSEKQARRFTRSALKLQDTVELGSGPGELKTEAVETDSAMTMTASPSKLEMKMSKKVELKRVPRKLKDLLDTGLLEGLSVHYIHRSKRGLKSGLRGYIRGCGILCSCDECKGTKVVTPNQFELHAGSANKRPPEYIYLDNGNTLCDVLNACKNAPLDALEMAIQNVTGQSESKVKTFCLNCKGSIPVSGTGRSRLLCDSCFSKESHPNPTEIIDMGNRYPMTATKPSSPMSSTSQPRTRGQGSAKMPMSSHSQIKGQGRLTKKDQRMHRLVFEDDVLPERTALAYYVQGKKMLEGYKEGYGIFCLCCNKVVSASQFEAHAGFASRRKPYHNIFTSNGVSLHELSLSLSKERRVSADENDDLCSICFDYGDLICCDNCPRSFHAECVSLPSIPQESWYCKYCENMILKEQYAEHNTNAIAAGRVAGVNALQQITQRCIRIVETESDAGGCAVCGGDDFIASEFNDRTVIICDQCEKDYHVGCLREKRMDDLKELPKDKWFCCTPCRSIHSALQDLVIDGEQMLPEALLNLVRKKHEKKSSEVSPEVDIRWRLLSGKLASEDTSVWLSGAETIFHEQFDPIADSSTSRLDLIPNMVYGKRFKDQDLGGMYCAILTVNSLVVSAGIVRIFGQEVAELPLVATLSGYQGKGYFQSLFFCIENLLATLNVKSLVLPAADEAESLWKNKFGFEKISDEELNRYKKEYQMMIFQGTTVLHKSVSKS</sequence>
<dbReference type="Gene3D" id="3.30.40.10">
    <property type="entry name" value="Zinc/RING finger domain, C3HC4 (zinc finger)"/>
    <property type="match status" value="2"/>
</dbReference>
<dbReference type="CDD" id="cd15539">
    <property type="entry name" value="PHD1_AIRE"/>
    <property type="match status" value="1"/>
</dbReference>
<dbReference type="PANTHER" id="PTHR47025:SF2">
    <property type="entry name" value="AUTOIMMUNE REGULATOR"/>
    <property type="match status" value="1"/>
</dbReference>
<keyword evidence="3 6" id="KW-0863">Zinc-finger</keyword>
<dbReference type="GO" id="GO:0042393">
    <property type="term" value="F:histone binding"/>
    <property type="evidence" value="ECO:0007669"/>
    <property type="project" value="TreeGrafter"/>
</dbReference>
<evidence type="ECO:0000256" key="4">
    <source>
        <dbReference type="ARBA" id="ARBA00022833"/>
    </source>
</evidence>
<dbReference type="PROSITE" id="PS51186">
    <property type="entry name" value="GNAT"/>
    <property type="match status" value="1"/>
</dbReference>
<feature type="region of interest" description="Disordered" evidence="7">
    <location>
        <begin position="420"/>
        <end position="469"/>
    </location>
</feature>
<evidence type="ECO:0000256" key="7">
    <source>
        <dbReference type="SAM" id="MobiDB-lite"/>
    </source>
</evidence>
<keyword evidence="4" id="KW-0862">Zinc</keyword>
<dbReference type="Pfam" id="PF23209">
    <property type="entry name" value="IDM1_C"/>
    <property type="match status" value="1"/>
</dbReference>
<dbReference type="GO" id="GO:0005634">
    <property type="term" value="C:nucleus"/>
    <property type="evidence" value="ECO:0007669"/>
    <property type="project" value="UniProtKB-SubCell"/>
</dbReference>
<name>A0A8S0Q6M3_OLEEU</name>
<protein>
    <submittedName>
        <fullName evidence="10">Increased dna methylation 1</fullName>
    </submittedName>
</protein>
<evidence type="ECO:0000256" key="3">
    <source>
        <dbReference type="ARBA" id="ARBA00022771"/>
    </source>
</evidence>
<feature type="compositionally biased region" description="Polar residues" evidence="7">
    <location>
        <begin position="433"/>
        <end position="450"/>
    </location>
</feature>
<dbReference type="InterPro" id="IPR000182">
    <property type="entry name" value="GNAT_dom"/>
</dbReference>
<dbReference type="GO" id="GO:0016747">
    <property type="term" value="F:acyltransferase activity, transferring groups other than amino-acyl groups"/>
    <property type="evidence" value="ECO:0007669"/>
    <property type="project" value="InterPro"/>
</dbReference>
<keyword evidence="2" id="KW-0479">Metal-binding</keyword>
<evidence type="ECO:0000313" key="10">
    <source>
        <dbReference type="EMBL" id="CAA2963859.1"/>
    </source>
</evidence>
<dbReference type="SMART" id="SM00249">
    <property type="entry name" value="PHD"/>
    <property type="match status" value="2"/>
</dbReference>
<dbReference type="GO" id="GO:0003682">
    <property type="term" value="F:chromatin binding"/>
    <property type="evidence" value="ECO:0007669"/>
    <property type="project" value="TreeGrafter"/>
</dbReference>
<comment type="subcellular location">
    <subcellularLocation>
        <location evidence="1">Nucleus</location>
    </subcellularLocation>
</comment>
<dbReference type="GO" id="GO:0008270">
    <property type="term" value="F:zinc ion binding"/>
    <property type="evidence" value="ECO:0007669"/>
    <property type="project" value="UniProtKB-KW"/>
</dbReference>
<dbReference type="EMBL" id="CACTIH010001814">
    <property type="protein sequence ID" value="CAA2963859.1"/>
    <property type="molecule type" value="Genomic_DNA"/>
</dbReference>
<evidence type="ECO:0000256" key="1">
    <source>
        <dbReference type="ARBA" id="ARBA00004123"/>
    </source>
</evidence>
<dbReference type="PROSITE" id="PS01359">
    <property type="entry name" value="ZF_PHD_1"/>
    <property type="match status" value="2"/>
</dbReference>
<feature type="domain" description="N-acetyltransferase" evidence="9">
    <location>
        <begin position="775"/>
        <end position="917"/>
    </location>
</feature>
<evidence type="ECO:0000256" key="5">
    <source>
        <dbReference type="ARBA" id="ARBA00023242"/>
    </source>
</evidence>
<feature type="domain" description="PHD-type" evidence="8">
    <location>
        <begin position="655"/>
        <end position="716"/>
    </location>
</feature>
<reference evidence="10 11" key="1">
    <citation type="submission" date="2019-12" db="EMBL/GenBank/DDBJ databases">
        <authorList>
            <person name="Alioto T."/>
            <person name="Alioto T."/>
            <person name="Gomez Garrido J."/>
        </authorList>
    </citation>
    <scope>NUCLEOTIDE SEQUENCE [LARGE SCALE GENOMIC DNA]</scope>
</reference>
<dbReference type="InterPro" id="IPR019787">
    <property type="entry name" value="Znf_PHD-finger"/>
</dbReference>
<dbReference type="PROSITE" id="PS50016">
    <property type="entry name" value="ZF_PHD_2"/>
    <property type="match status" value="2"/>
</dbReference>
<feature type="region of interest" description="Disordered" evidence="7">
    <location>
        <begin position="34"/>
        <end position="83"/>
    </location>
</feature>
<dbReference type="Pfam" id="PF16135">
    <property type="entry name" value="TDBD"/>
    <property type="match status" value="2"/>
</dbReference>
<keyword evidence="5" id="KW-0539">Nucleus</keyword>
<evidence type="ECO:0000256" key="6">
    <source>
        <dbReference type="PROSITE-ProRule" id="PRU00146"/>
    </source>
</evidence>
<dbReference type="InterPro" id="IPR019786">
    <property type="entry name" value="Zinc_finger_PHD-type_CS"/>
</dbReference>
<dbReference type="GO" id="GO:0045944">
    <property type="term" value="P:positive regulation of transcription by RNA polymerase II"/>
    <property type="evidence" value="ECO:0007669"/>
    <property type="project" value="TreeGrafter"/>
</dbReference>
<dbReference type="SUPFAM" id="SSF55729">
    <property type="entry name" value="Acyl-CoA N-acyltransferases (Nat)"/>
    <property type="match status" value="1"/>
</dbReference>
<dbReference type="InterPro" id="IPR011011">
    <property type="entry name" value="Znf_FYVE_PHD"/>
</dbReference>
<accession>A0A8S0Q6M3</accession>
<comment type="caution">
    <text evidence="10">The sequence shown here is derived from an EMBL/GenBank/DDBJ whole genome shotgun (WGS) entry which is preliminary data.</text>
</comment>
<dbReference type="Gramene" id="OE9A070260T2">
    <property type="protein sequence ID" value="OE9A070260C2"/>
    <property type="gene ID" value="OE9A070260"/>
</dbReference>
<evidence type="ECO:0000313" key="11">
    <source>
        <dbReference type="Proteomes" id="UP000594638"/>
    </source>
</evidence>
<feature type="domain" description="PHD-type" evidence="8">
    <location>
        <begin position="568"/>
        <end position="613"/>
    </location>
</feature>
<proteinExistence type="predicted"/>
<evidence type="ECO:0000259" key="9">
    <source>
        <dbReference type="PROSITE" id="PS51186"/>
    </source>
</evidence>
<dbReference type="PANTHER" id="PTHR47025">
    <property type="entry name" value="AUTOIMMUNE REGULATOR"/>
    <property type="match status" value="1"/>
</dbReference>
<dbReference type="Gene3D" id="3.40.630.30">
    <property type="match status" value="1"/>
</dbReference>
<dbReference type="OrthoDB" id="1903104at2759"/>
<dbReference type="InterPro" id="IPR001965">
    <property type="entry name" value="Znf_PHD"/>
</dbReference>
<dbReference type="InterPro" id="IPR032308">
    <property type="entry name" value="TDBD"/>
</dbReference>
<feature type="compositionally biased region" description="Basic and acidic residues" evidence="7">
    <location>
        <begin position="55"/>
        <end position="68"/>
    </location>
</feature>
<dbReference type="Proteomes" id="UP000594638">
    <property type="component" value="Unassembled WGS sequence"/>
</dbReference>
<evidence type="ECO:0000256" key="2">
    <source>
        <dbReference type="ARBA" id="ARBA00022723"/>
    </source>
</evidence>
<dbReference type="AlphaFoldDB" id="A0A8S0Q6M3"/>
<evidence type="ECO:0000259" key="8">
    <source>
        <dbReference type="PROSITE" id="PS50016"/>
    </source>
</evidence>